<dbReference type="SUPFAM" id="SSF81321">
    <property type="entry name" value="Family A G protein-coupled receptor-like"/>
    <property type="match status" value="1"/>
</dbReference>
<feature type="transmembrane region" description="Helical" evidence="11">
    <location>
        <begin position="243"/>
        <end position="266"/>
    </location>
</feature>
<dbReference type="InterPro" id="IPR000276">
    <property type="entry name" value="GPCR_Rhodpsn"/>
</dbReference>
<keyword evidence="8 10" id="KW-0675">Receptor</keyword>
<dbReference type="EMBL" id="CAKOGL010000006">
    <property type="protein sequence ID" value="CAH2087384.1"/>
    <property type="molecule type" value="Genomic_DNA"/>
</dbReference>
<evidence type="ECO:0000313" key="13">
    <source>
        <dbReference type="EMBL" id="CAH2087384.1"/>
    </source>
</evidence>
<keyword evidence="7 11" id="KW-0472">Membrane</keyword>
<evidence type="ECO:0000256" key="1">
    <source>
        <dbReference type="ARBA" id="ARBA00004651"/>
    </source>
</evidence>
<feature type="transmembrane region" description="Helical" evidence="11">
    <location>
        <begin position="160"/>
        <end position="178"/>
    </location>
</feature>
<evidence type="ECO:0000256" key="8">
    <source>
        <dbReference type="ARBA" id="ARBA00023170"/>
    </source>
</evidence>
<reference evidence="13" key="1">
    <citation type="submission" date="2022-03" db="EMBL/GenBank/DDBJ databases">
        <authorList>
            <person name="Tunstrom K."/>
        </authorList>
    </citation>
    <scope>NUCLEOTIDE SEQUENCE</scope>
</reference>
<feature type="transmembrane region" description="Helical" evidence="11">
    <location>
        <begin position="72"/>
        <end position="96"/>
    </location>
</feature>
<dbReference type="Proteomes" id="UP001153954">
    <property type="component" value="Unassembled WGS sequence"/>
</dbReference>
<evidence type="ECO:0000256" key="2">
    <source>
        <dbReference type="ARBA" id="ARBA00010663"/>
    </source>
</evidence>
<keyword evidence="9 10" id="KW-0807">Transducer</keyword>
<evidence type="ECO:0000256" key="4">
    <source>
        <dbReference type="ARBA" id="ARBA00022692"/>
    </source>
</evidence>
<comment type="subcellular location">
    <subcellularLocation>
        <location evidence="1">Cell membrane</location>
        <topology evidence="1">Multi-pass membrane protein</topology>
    </subcellularLocation>
</comment>
<keyword evidence="14" id="KW-1185">Reference proteome</keyword>
<dbReference type="PRINTS" id="PR00237">
    <property type="entry name" value="GPCRRHODOPSN"/>
</dbReference>
<sequence>MENVGSNTTDNSLFHPSEFTFQRGHMWSLEKCLKEHIINSSLNSVITNYVYIFNGTEITCLEHAPVLTRSTIIRASVLSIIAILSFFGNCATMISVQMGKRCRKRARPSWTAIYSLIYQLSIADLLVTIFCLAGEAAWSFTVQWYAGNVACKLFKFMQVFALYLSTFILVLIGVDRWLAVKYPMKSMATSSRSARLVIIVWVLSFILSIPQALVFRVAKGPFIEEFYQCVTYGFYTERWQEQAYTMLSLILMFIIPLIILISTYVSTVRTIAKSGKVFQPEVSRQEKFLAVDLNRRRLIDRAKMKSLRMSIVIVAAFVIWWTPYYVMMIIFTFLDPDQDAAILRVASLAQVQYHDHVEVNGDAKNANS</sequence>
<feature type="transmembrane region" description="Helical" evidence="11">
    <location>
        <begin position="311"/>
        <end position="334"/>
    </location>
</feature>
<evidence type="ECO:0000313" key="14">
    <source>
        <dbReference type="Proteomes" id="UP001153954"/>
    </source>
</evidence>
<dbReference type="PANTHER" id="PTHR24230">
    <property type="entry name" value="G-PROTEIN COUPLED RECEPTOR"/>
    <property type="match status" value="1"/>
</dbReference>
<keyword evidence="5 11" id="KW-1133">Transmembrane helix</keyword>
<keyword evidence="6 10" id="KW-0297">G-protein coupled receptor</keyword>
<dbReference type="PANTHER" id="PTHR24230:SF163">
    <property type="entry name" value="CORAZONIN RECEPTOR, ISOFORM B"/>
    <property type="match status" value="1"/>
</dbReference>
<dbReference type="Pfam" id="PF00001">
    <property type="entry name" value="7tm_1"/>
    <property type="match status" value="1"/>
</dbReference>
<evidence type="ECO:0000256" key="7">
    <source>
        <dbReference type="ARBA" id="ARBA00023136"/>
    </source>
</evidence>
<gene>
    <name evidence="13" type="ORF">EEDITHA_LOCUS3653</name>
</gene>
<evidence type="ECO:0000256" key="9">
    <source>
        <dbReference type="ARBA" id="ARBA00023224"/>
    </source>
</evidence>
<evidence type="ECO:0000256" key="3">
    <source>
        <dbReference type="ARBA" id="ARBA00022475"/>
    </source>
</evidence>
<dbReference type="AlphaFoldDB" id="A0AAU9TPL3"/>
<comment type="similarity">
    <text evidence="2 10">Belongs to the G-protein coupled receptor 1 family.</text>
</comment>
<dbReference type="PROSITE" id="PS50262">
    <property type="entry name" value="G_PROTEIN_RECEP_F1_2"/>
    <property type="match status" value="1"/>
</dbReference>
<dbReference type="PROSITE" id="PS00237">
    <property type="entry name" value="G_PROTEIN_RECEP_F1_1"/>
    <property type="match status" value="1"/>
</dbReference>
<evidence type="ECO:0000256" key="10">
    <source>
        <dbReference type="RuleBase" id="RU000688"/>
    </source>
</evidence>
<feature type="transmembrane region" description="Helical" evidence="11">
    <location>
        <begin position="116"/>
        <end position="140"/>
    </location>
</feature>
<keyword evidence="4 10" id="KW-0812">Transmembrane</keyword>
<keyword evidence="3" id="KW-1003">Cell membrane</keyword>
<proteinExistence type="inferred from homology"/>
<evidence type="ECO:0000256" key="5">
    <source>
        <dbReference type="ARBA" id="ARBA00022989"/>
    </source>
</evidence>
<comment type="caution">
    <text evidence="13">The sequence shown here is derived from an EMBL/GenBank/DDBJ whole genome shotgun (WGS) entry which is preliminary data.</text>
</comment>
<dbReference type="InterPro" id="IPR017452">
    <property type="entry name" value="GPCR_Rhodpsn_7TM"/>
</dbReference>
<dbReference type="Gene3D" id="1.20.1070.10">
    <property type="entry name" value="Rhodopsin 7-helix transmembrane proteins"/>
    <property type="match status" value="1"/>
</dbReference>
<evidence type="ECO:0000256" key="6">
    <source>
        <dbReference type="ARBA" id="ARBA00023040"/>
    </source>
</evidence>
<name>A0AAU9TPL3_EUPED</name>
<evidence type="ECO:0000256" key="11">
    <source>
        <dbReference type="SAM" id="Phobius"/>
    </source>
</evidence>
<dbReference type="GO" id="GO:0005886">
    <property type="term" value="C:plasma membrane"/>
    <property type="evidence" value="ECO:0007669"/>
    <property type="project" value="UniProtKB-SubCell"/>
</dbReference>
<feature type="domain" description="G-protein coupled receptors family 1 profile" evidence="12">
    <location>
        <begin position="88"/>
        <end position="368"/>
    </location>
</feature>
<protein>
    <recommendedName>
        <fullName evidence="12">G-protein coupled receptors family 1 profile domain-containing protein</fullName>
    </recommendedName>
</protein>
<feature type="transmembrane region" description="Helical" evidence="11">
    <location>
        <begin position="198"/>
        <end position="218"/>
    </location>
</feature>
<accession>A0AAU9TPL3</accession>
<organism evidence="13 14">
    <name type="scientific">Euphydryas editha</name>
    <name type="common">Edith's checkerspot</name>
    <dbReference type="NCBI Taxonomy" id="104508"/>
    <lineage>
        <taxon>Eukaryota</taxon>
        <taxon>Metazoa</taxon>
        <taxon>Ecdysozoa</taxon>
        <taxon>Arthropoda</taxon>
        <taxon>Hexapoda</taxon>
        <taxon>Insecta</taxon>
        <taxon>Pterygota</taxon>
        <taxon>Neoptera</taxon>
        <taxon>Endopterygota</taxon>
        <taxon>Lepidoptera</taxon>
        <taxon>Glossata</taxon>
        <taxon>Ditrysia</taxon>
        <taxon>Papilionoidea</taxon>
        <taxon>Nymphalidae</taxon>
        <taxon>Nymphalinae</taxon>
        <taxon>Euphydryas</taxon>
    </lineage>
</organism>
<dbReference type="GO" id="GO:0035237">
    <property type="term" value="F:corazonin receptor activity"/>
    <property type="evidence" value="ECO:0007669"/>
    <property type="project" value="TreeGrafter"/>
</dbReference>
<evidence type="ECO:0000259" key="12">
    <source>
        <dbReference type="PROSITE" id="PS50262"/>
    </source>
</evidence>